<dbReference type="AlphaFoldDB" id="A0A0N8NSM9"/>
<dbReference type="STRING" id="36849.OXPF_42650"/>
<reference evidence="2 3" key="1">
    <citation type="submission" date="2015-09" db="EMBL/GenBank/DDBJ databases">
        <title>Genome sequence of Oxobacter pfennigii DSM 3222.</title>
        <authorList>
            <person name="Poehlein A."/>
            <person name="Bengelsdorf F.R."/>
            <person name="Schiel-Bengelsdorf B."/>
            <person name="Duerre P."/>
            <person name="Daniel R."/>
        </authorList>
    </citation>
    <scope>NUCLEOTIDE SEQUENCE [LARGE SCALE GENOMIC DNA]</scope>
    <source>
        <strain evidence="2 3">DSM 3222</strain>
    </source>
</reference>
<accession>A0A0N8NSM9</accession>
<organism evidence="2 3">
    <name type="scientific">Oxobacter pfennigii</name>
    <dbReference type="NCBI Taxonomy" id="36849"/>
    <lineage>
        <taxon>Bacteria</taxon>
        <taxon>Bacillati</taxon>
        <taxon>Bacillota</taxon>
        <taxon>Clostridia</taxon>
        <taxon>Eubacteriales</taxon>
        <taxon>Clostridiaceae</taxon>
        <taxon>Oxobacter</taxon>
    </lineage>
</organism>
<dbReference type="InterPro" id="IPR012437">
    <property type="entry name" value="DUF1638"/>
</dbReference>
<comment type="caution">
    <text evidence="2">The sequence shown here is derived from an EMBL/GenBank/DDBJ whole genome shotgun (WGS) entry which is preliminary data.</text>
</comment>
<dbReference type="RefSeq" id="WP_054877185.1">
    <property type="nucleotide sequence ID" value="NZ_LKET01000068.1"/>
</dbReference>
<evidence type="ECO:0000313" key="3">
    <source>
        <dbReference type="Proteomes" id="UP000050326"/>
    </source>
</evidence>
<sequence>MNNLIVACETLKDEVYKSLEITKCNFPVLWLDSKYHLDTTNLKLRLQYEINCHEGFDNILLVYGNCGNAVVGLEATTANLILPNTEDCISMILKKNNSAIRCFNNAYFLTGGWLESSIGLYSEFEYCCKKYGIKKTNYIFGEMLKMYNKLILIDNGTYCLDKYKAKAEMLSKLLNLELAVENGYIDIILKLFTGQWDDDFIKVKKGNSIKLEDFRIVTGNKANFFDDIGMYKNDQK</sequence>
<proteinExistence type="predicted"/>
<feature type="domain" description="DUF1638" evidence="1">
    <location>
        <begin position="30"/>
        <end position="190"/>
    </location>
</feature>
<dbReference type="EMBL" id="LKET01000068">
    <property type="protein sequence ID" value="KPU42480.1"/>
    <property type="molecule type" value="Genomic_DNA"/>
</dbReference>
<evidence type="ECO:0000259" key="1">
    <source>
        <dbReference type="Pfam" id="PF07796"/>
    </source>
</evidence>
<dbReference type="Proteomes" id="UP000050326">
    <property type="component" value="Unassembled WGS sequence"/>
</dbReference>
<dbReference type="OrthoDB" id="9787351at2"/>
<keyword evidence="3" id="KW-1185">Reference proteome</keyword>
<evidence type="ECO:0000313" key="2">
    <source>
        <dbReference type="EMBL" id="KPU42480.1"/>
    </source>
</evidence>
<dbReference type="Pfam" id="PF07796">
    <property type="entry name" value="DUF1638"/>
    <property type="match status" value="1"/>
</dbReference>
<gene>
    <name evidence="2" type="ORF">OXPF_42650</name>
</gene>
<protein>
    <recommendedName>
        <fullName evidence="1">DUF1638 domain-containing protein</fullName>
    </recommendedName>
</protein>
<name>A0A0N8NSM9_9CLOT</name>